<dbReference type="SUPFAM" id="SSF50129">
    <property type="entry name" value="GroES-like"/>
    <property type="match status" value="1"/>
</dbReference>
<dbReference type="PANTHER" id="PTHR45033">
    <property type="match status" value="1"/>
</dbReference>
<dbReference type="InterPro" id="IPR036291">
    <property type="entry name" value="NAD(P)-bd_dom_sf"/>
</dbReference>
<reference evidence="2" key="1">
    <citation type="journal article" date="2021" name="Nat. Commun.">
        <title>Genetic determinants of endophytism in the Arabidopsis root mycobiome.</title>
        <authorList>
            <person name="Mesny F."/>
            <person name="Miyauchi S."/>
            <person name="Thiergart T."/>
            <person name="Pickel B."/>
            <person name="Atanasova L."/>
            <person name="Karlsson M."/>
            <person name="Huettel B."/>
            <person name="Barry K.W."/>
            <person name="Haridas S."/>
            <person name="Chen C."/>
            <person name="Bauer D."/>
            <person name="Andreopoulos W."/>
            <person name="Pangilinan J."/>
            <person name="LaButti K."/>
            <person name="Riley R."/>
            <person name="Lipzen A."/>
            <person name="Clum A."/>
            <person name="Drula E."/>
            <person name="Henrissat B."/>
            <person name="Kohler A."/>
            <person name="Grigoriev I.V."/>
            <person name="Martin F.M."/>
            <person name="Hacquard S."/>
        </authorList>
    </citation>
    <scope>NUCLEOTIDE SEQUENCE</scope>
    <source>
        <strain evidence="2">MPI-SDFR-AT-0073</strain>
    </source>
</reference>
<accession>A0A9P8ZYF0</accession>
<protein>
    <submittedName>
        <fullName evidence="2">Alcohol dehydrogenase</fullName>
    </submittedName>
</protein>
<sequence>MAPKTYQAFRRTSGDFPRTIELSSEDLPDDLDPTAVLIKIHAVSLNYRDVGMLVGNYPVQVEEHGISASDCAAEVVKIGSAVKSFGIGDRVTVIFDTTNFTGTEDASMQALGGDVPGVLREFAVFDEKLLLRLPEHLTWEEGSVLSCAALTAWTALNAPASIGVARSALLQGTGGVSMCALLICLAAGIQPIITSSSDQKLDNIKRLNPEIRGINYKTTPDVAAEVARITDGKGVDIVVNNTGPASILTDISMLRARGGVVSLVGFLEGLAADWNPAALLGLMSKRASLKGIAVGSKADFLRMNEFLQEKQVRFSSTIDRVFPFLESKDAFDLLLSGGHVGKVVIKIGDS</sequence>
<dbReference type="PANTHER" id="PTHR45033:SF1">
    <property type="entry name" value="OXIDOREDUCTASE (EUROFUNG)"/>
    <property type="match status" value="1"/>
</dbReference>
<evidence type="ECO:0000259" key="1">
    <source>
        <dbReference type="SMART" id="SM00829"/>
    </source>
</evidence>
<feature type="domain" description="Enoyl reductase (ER)" evidence="1">
    <location>
        <begin position="15"/>
        <end position="345"/>
    </location>
</feature>
<dbReference type="Gene3D" id="3.40.50.720">
    <property type="entry name" value="NAD(P)-binding Rossmann-like Domain"/>
    <property type="match status" value="1"/>
</dbReference>
<dbReference type="Pfam" id="PF08240">
    <property type="entry name" value="ADH_N"/>
    <property type="match status" value="1"/>
</dbReference>
<dbReference type="SMART" id="SM00829">
    <property type="entry name" value="PKS_ER"/>
    <property type="match status" value="1"/>
</dbReference>
<dbReference type="InterPro" id="IPR052711">
    <property type="entry name" value="Zinc_ADH-like"/>
</dbReference>
<dbReference type="InterPro" id="IPR011032">
    <property type="entry name" value="GroES-like_sf"/>
</dbReference>
<dbReference type="GeneID" id="70131485"/>
<dbReference type="SUPFAM" id="SSF51735">
    <property type="entry name" value="NAD(P)-binding Rossmann-fold domains"/>
    <property type="match status" value="1"/>
</dbReference>
<dbReference type="Proteomes" id="UP000758603">
    <property type="component" value="Unassembled WGS sequence"/>
</dbReference>
<evidence type="ECO:0000313" key="3">
    <source>
        <dbReference type="Proteomes" id="UP000758603"/>
    </source>
</evidence>
<evidence type="ECO:0000313" key="2">
    <source>
        <dbReference type="EMBL" id="KAH6655971.1"/>
    </source>
</evidence>
<gene>
    <name evidence="2" type="ORF">BKA67DRAFT_562310</name>
</gene>
<name>A0A9P8ZYF0_9PEZI</name>
<dbReference type="GO" id="GO:0016491">
    <property type="term" value="F:oxidoreductase activity"/>
    <property type="evidence" value="ECO:0007669"/>
    <property type="project" value="InterPro"/>
</dbReference>
<organism evidence="2 3">
    <name type="scientific">Truncatella angustata</name>
    <dbReference type="NCBI Taxonomy" id="152316"/>
    <lineage>
        <taxon>Eukaryota</taxon>
        <taxon>Fungi</taxon>
        <taxon>Dikarya</taxon>
        <taxon>Ascomycota</taxon>
        <taxon>Pezizomycotina</taxon>
        <taxon>Sordariomycetes</taxon>
        <taxon>Xylariomycetidae</taxon>
        <taxon>Amphisphaeriales</taxon>
        <taxon>Sporocadaceae</taxon>
        <taxon>Truncatella</taxon>
    </lineage>
</organism>
<dbReference type="InterPro" id="IPR020843">
    <property type="entry name" value="ER"/>
</dbReference>
<proteinExistence type="predicted"/>
<dbReference type="CDD" id="cd08276">
    <property type="entry name" value="MDR7"/>
    <property type="match status" value="1"/>
</dbReference>
<dbReference type="Gene3D" id="3.90.180.10">
    <property type="entry name" value="Medium-chain alcohol dehydrogenases, catalytic domain"/>
    <property type="match status" value="1"/>
</dbReference>
<comment type="caution">
    <text evidence="2">The sequence shown here is derived from an EMBL/GenBank/DDBJ whole genome shotgun (WGS) entry which is preliminary data.</text>
</comment>
<dbReference type="RefSeq" id="XP_045960236.1">
    <property type="nucleotide sequence ID" value="XM_046102593.1"/>
</dbReference>
<keyword evidence="3" id="KW-1185">Reference proteome</keyword>
<dbReference type="InterPro" id="IPR013154">
    <property type="entry name" value="ADH-like_N"/>
</dbReference>
<dbReference type="InterPro" id="IPR013149">
    <property type="entry name" value="ADH-like_C"/>
</dbReference>
<dbReference type="OrthoDB" id="3509362at2759"/>
<dbReference type="AlphaFoldDB" id="A0A9P8ZYF0"/>
<dbReference type="EMBL" id="JAGPXC010000003">
    <property type="protein sequence ID" value="KAH6655971.1"/>
    <property type="molecule type" value="Genomic_DNA"/>
</dbReference>
<dbReference type="Pfam" id="PF00107">
    <property type="entry name" value="ADH_zinc_N"/>
    <property type="match status" value="1"/>
</dbReference>